<organism evidence="2 3">
    <name type="scientific">Nyssa sinensis</name>
    <dbReference type="NCBI Taxonomy" id="561372"/>
    <lineage>
        <taxon>Eukaryota</taxon>
        <taxon>Viridiplantae</taxon>
        <taxon>Streptophyta</taxon>
        <taxon>Embryophyta</taxon>
        <taxon>Tracheophyta</taxon>
        <taxon>Spermatophyta</taxon>
        <taxon>Magnoliopsida</taxon>
        <taxon>eudicotyledons</taxon>
        <taxon>Gunneridae</taxon>
        <taxon>Pentapetalae</taxon>
        <taxon>asterids</taxon>
        <taxon>Cornales</taxon>
        <taxon>Nyssaceae</taxon>
        <taxon>Nyssa</taxon>
    </lineage>
</organism>
<feature type="region of interest" description="Disordered" evidence="1">
    <location>
        <begin position="60"/>
        <end position="177"/>
    </location>
</feature>
<name>A0A5J4ZFD9_9ASTE</name>
<evidence type="ECO:0000256" key="1">
    <source>
        <dbReference type="SAM" id="MobiDB-lite"/>
    </source>
</evidence>
<feature type="compositionally biased region" description="Polar residues" evidence="1">
    <location>
        <begin position="69"/>
        <end position="177"/>
    </location>
</feature>
<proteinExistence type="predicted"/>
<dbReference type="EMBL" id="CM018051">
    <property type="protein sequence ID" value="KAA8517220.1"/>
    <property type="molecule type" value="Genomic_DNA"/>
</dbReference>
<protein>
    <submittedName>
        <fullName evidence="2">Uncharacterized protein</fullName>
    </submittedName>
</protein>
<evidence type="ECO:0000313" key="2">
    <source>
        <dbReference type="EMBL" id="KAA8517220.1"/>
    </source>
</evidence>
<dbReference type="Proteomes" id="UP000325577">
    <property type="component" value="Linkage Group LG8"/>
</dbReference>
<evidence type="ECO:0000313" key="3">
    <source>
        <dbReference type="Proteomes" id="UP000325577"/>
    </source>
</evidence>
<accession>A0A5J4ZFD9</accession>
<reference evidence="2 3" key="1">
    <citation type="submission" date="2019-09" db="EMBL/GenBank/DDBJ databases">
        <title>A chromosome-level genome assembly of the Chinese tupelo Nyssa sinensis.</title>
        <authorList>
            <person name="Yang X."/>
            <person name="Kang M."/>
            <person name="Yang Y."/>
            <person name="Xiong H."/>
            <person name="Wang M."/>
            <person name="Zhang Z."/>
            <person name="Wang Z."/>
            <person name="Wu H."/>
            <person name="Ma T."/>
            <person name="Liu J."/>
            <person name="Xi Z."/>
        </authorList>
    </citation>
    <scope>NUCLEOTIDE SEQUENCE [LARGE SCALE GENOMIC DNA]</scope>
    <source>
        <strain evidence="2">J267</strain>
        <tissue evidence="2">Leaf</tissue>
    </source>
</reference>
<gene>
    <name evidence="2" type="ORF">F0562_017528</name>
</gene>
<sequence>MVVTLVELPVLGDTGWRSLAGWMSVVSGDTGWMVVSLMELPVFGDTGWMSMGYKYPRLKLSRDRRNRRQSTIQPVSPNTGTPDSNCQGTTGTADSPPSSQCPQTQVAPQEIPPSSQCPQTLQTSSQPGIYSDYQGTVGTADSPPSSQCPQTQVAPQEIPPSSQCPQTLQRSSQPGIW</sequence>
<keyword evidence="3" id="KW-1185">Reference proteome</keyword>
<dbReference type="AlphaFoldDB" id="A0A5J4ZFD9"/>